<organism evidence="1 2">
    <name type="scientific">Candidatus Faeciplasma gallinarum</name>
    <dbReference type="NCBI Taxonomy" id="2840799"/>
    <lineage>
        <taxon>Bacteria</taxon>
        <taxon>Bacillati</taxon>
        <taxon>Bacillota</taxon>
        <taxon>Clostridia</taxon>
        <taxon>Eubacteriales</taxon>
        <taxon>Oscillospiraceae</taxon>
        <taxon>Oscillospiraceae incertae sedis</taxon>
        <taxon>Candidatus Faeciplasma</taxon>
    </lineage>
</organism>
<name>A0A9D1JI51_9FIRM</name>
<dbReference type="AlphaFoldDB" id="A0A9D1JI51"/>
<proteinExistence type="predicted"/>
<sequence length="122" mass="14444">MKKSNLNLSYHEQDGVLLPNICISDQPEDEQPLGRYGRMALAYLRENHPERYAVLKMDGNLMKTMHRVQRDALERMEHLTQQMLLDDPVPETEDLLERVRHWNDLKSMAEKIVLQTTVFRVR</sequence>
<protein>
    <submittedName>
        <fullName evidence="1">TnpV protein</fullName>
    </submittedName>
</protein>
<reference evidence="1" key="2">
    <citation type="journal article" date="2021" name="PeerJ">
        <title>Extensive microbial diversity within the chicken gut microbiome revealed by metagenomics and culture.</title>
        <authorList>
            <person name="Gilroy R."/>
            <person name="Ravi A."/>
            <person name="Getino M."/>
            <person name="Pursley I."/>
            <person name="Horton D.L."/>
            <person name="Alikhan N.F."/>
            <person name="Baker D."/>
            <person name="Gharbi K."/>
            <person name="Hall N."/>
            <person name="Watson M."/>
            <person name="Adriaenssens E.M."/>
            <person name="Foster-Nyarko E."/>
            <person name="Jarju S."/>
            <person name="Secka A."/>
            <person name="Antonio M."/>
            <person name="Oren A."/>
            <person name="Chaudhuri R.R."/>
            <person name="La Ragione R."/>
            <person name="Hildebrand F."/>
            <person name="Pallen M.J."/>
        </authorList>
    </citation>
    <scope>NUCLEOTIDE SEQUENCE</scope>
    <source>
        <strain evidence="1">CHK157-1446</strain>
    </source>
</reference>
<accession>A0A9D1JI51</accession>
<dbReference type="InterPro" id="IPR026989">
    <property type="entry name" value="TnpV"/>
</dbReference>
<gene>
    <name evidence="1" type="ORF">IAD01_06955</name>
</gene>
<comment type="caution">
    <text evidence="1">The sequence shown here is derived from an EMBL/GenBank/DDBJ whole genome shotgun (WGS) entry which is preliminary data.</text>
</comment>
<dbReference type="EMBL" id="DVIR01000063">
    <property type="protein sequence ID" value="HIS25122.1"/>
    <property type="molecule type" value="Genomic_DNA"/>
</dbReference>
<dbReference type="Proteomes" id="UP000823982">
    <property type="component" value="Unassembled WGS sequence"/>
</dbReference>
<evidence type="ECO:0000313" key="1">
    <source>
        <dbReference type="EMBL" id="HIS25122.1"/>
    </source>
</evidence>
<reference evidence="1" key="1">
    <citation type="submission" date="2020-10" db="EMBL/GenBank/DDBJ databases">
        <authorList>
            <person name="Gilroy R."/>
        </authorList>
    </citation>
    <scope>NUCLEOTIDE SEQUENCE</scope>
    <source>
        <strain evidence="1">CHK157-1446</strain>
    </source>
</reference>
<evidence type="ECO:0000313" key="2">
    <source>
        <dbReference type="Proteomes" id="UP000823982"/>
    </source>
</evidence>
<dbReference type="Pfam" id="PF14198">
    <property type="entry name" value="TnpV"/>
    <property type="match status" value="1"/>
</dbReference>